<name>A0A2S6NDK3_9HYPH</name>
<sequence length="569" mass="61184">MDAFVQIALMEKAKRIFAQDAGSMLCFPFLSPLTFSPAEIGRILSPSTAADYNAAADFARIVNFLPHDIVATATERKLWDVYREVLARAEVAESSDSSPDTGAAEALLYVAAADGSHSDSAALLTYRQYRDAWIAANEDYAAHRVTGELSEDPEVRRSWKETGEPLMRAQIDAAASAWETVGRRAAIERALQLLREAEASNPQSRWAQWSRDFNPDIDLLTDPSGGQYAPAGISPSDFAAGHDWLHFEMSAGEMAALVAGAPASLRDALPQGAGAGVGRVSFDYTSVMIVRPWFHPDVFTSQIWRSQDPDLILSNGVDPPSGACPAYATAIVFTRNLQTFGAGSPGHAAGALRFSADAWRFMPVAVENRTALVRKSAQPAPANAVSSPPPAAFSRLHRATFARVLATAPPQMDFQAAPRVPQAPPPPSQPPGDELSILAFICKRLPKAPNPLPTLHFATTSTGADVISKLVAAGIDFSVEEADIREWLSDSESTPYPAISAALLALLGGKRLRRPVYLDGITWKYEHAPGASSPRRVADVDGGRLETAVIASYNERYGDSVESFQALVQ</sequence>
<reference evidence="1 2" key="1">
    <citation type="journal article" date="2018" name="Arch. Microbiol.">
        <title>New insights into the metabolic potential of the phototrophic purple bacterium Rhodopila globiformis DSM 161(T) from its draft genome sequence and evidence for a vanadium-dependent nitrogenase.</title>
        <authorList>
            <person name="Imhoff J.F."/>
            <person name="Rahn T."/>
            <person name="Kunzel S."/>
            <person name="Neulinger S.C."/>
        </authorList>
    </citation>
    <scope>NUCLEOTIDE SEQUENCE [LARGE SCALE GENOMIC DNA]</scope>
    <source>
        <strain evidence="1 2">DSM 16996</strain>
    </source>
</reference>
<gene>
    <name evidence="1" type="ORF">CCR94_04535</name>
</gene>
<dbReference type="AlphaFoldDB" id="A0A2S6NDK3"/>
<dbReference type="OrthoDB" id="7579129at2"/>
<comment type="caution">
    <text evidence="1">The sequence shown here is derived from an EMBL/GenBank/DDBJ whole genome shotgun (WGS) entry which is preliminary data.</text>
</comment>
<dbReference type="RefSeq" id="WP_104506690.1">
    <property type="nucleotide sequence ID" value="NZ_JACIGC010000021.1"/>
</dbReference>
<evidence type="ECO:0000313" key="1">
    <source>
        <dbReference type="EMBL" id="PPQ32687.1"/>
    </source>
</evidence>
<evidence type="ECO:0000313" key="2">
    <source>
        <dbReference type="Proteomes" id="UP000239089"/>
    </source>
</evidence>
<dbReference type="EMBL" id="NHSJ01000036">
    <property type="protein sequence ID" value="PPQ32687.1"/>
    <property type="molecule type" value="Genomic_DNA"/>
</dbReference>
<protein>
    <submittedName>
        <fullName evidence="1">Uncharacterized protein</fullName>
    </submittedName>
</protein>
<keyword evidence="2" id="KW-1185">Reference proteome</keyword>
<organism evidence="1 2">
    <name type="scientific">Rhodoblastus sphagnicola</name>
    <dbReference type="NCBI Taxonomy" id="333368"/>
    <lineage>
        <taxon>Bacteria</taxon>
        <taxon>Pseudomonadati</taxon>
        <taxon>Pseudomonadota</taxon>
        <taxon>Alphaproteobacteria</taxon>
        <taxon>Hyphomicrobiales</taxon>
        <taxon>Rhodoblastaceae</taxon>
        <taxon>Rhodoblastus</taxon>
    </lineage>
</organism>
<accession>A0A2S6NDK3</accession>
<proteinExistence type="predicted"/>
<dbReference type="Proteomes" id="UP000239089">
    <property type="component" value="Unassembled WGS sequence"/>
</dbReference>